<accession>A0ABS1KRC4</accession>
<dbReference type="CDD" id="cd07984">
    <property type="entry name" value="LPLAT_LABLAT-like"/>
    <property type="match status" value="1"/>
</dbReference>
<keyword evidence="6 7" id="KW-0012">Acyltransferase</keyword>
<evidence type="ECO:0000313" key="7">
    <source>
        <dbReference type="EMBL" id="MBL0741812.1"/>
    </source>
</evidence>
<evidence type="ECO:0000256" key="2">
    <source>
        <dbReference type="ARBA" id="ARBA00022475"/>
    </source>
</evidence>
<evidence type="ECO:0000256" key="5">
    <source>
        <dbReference type="ARBA" id="ARBA00023136"/>
    </source>
</evidence>
<proteinExistence type="predicted"/>
<dbReference type="EMBL" id="JAERRB010000003">
    <property type="protein sequence ID" value="MBL0741812.1"/>
    <property type="molecule type" value="Genomic_DNA"/>
</dbReference>
<comment type="caution">
    <text evidence="7">The sequence shown here is derived from an EMBL/GenBank/DDBJ whole genome shotgun (WGS) entry which is preliminary data.</text>
</comment>
<evidence type="ECO:0000256" key="1">
    <source>
        <dbReference type="ARBA" id="ARBA00004533"/>
    </source>
</evidence>
<keyword evidence="5" id="KW-0472">Membrane</keyword>
<organism evidence="7 8">
    <name type="scientific">Chryseolinea lacunae</name>
    <dbReference type="NCBI Taxonomy" id="2801331"/>
    <lineage>
        <taxon>Bacteria</taxon>
        <taxon>Pseudomonadati</taxon>
        <taxon>Bacteroidota</taxon>
        <taxon>Cytophagia</taxon>
        <taxon>Cytophagales</taxon>
        <taxon>Fulvivirgaceae</taxon>
        <taxon>Chryseolinea</taxon>
    </lineage>
</organism>
<evidence type="ECO:0000256" key="4">
    <source>
        <dbReference type="ARBA" id="ARBA00022679"/>
    </source>
</evidence>
<name>A0ABS1KRC4_9BACT</name>
<dbReference type="PANTHER" id="PTHR30606">
    <property type="entry name" value="LIPID A BIOSYNTHESIS LAUROYL ACYLTRANSFERASE"/>
    <property type="match status" value="1"/>
</dbReference>
<keyword evidence="2" id="KW-1003">Cell membrane</keyword>
<gene>
    <name evidence="7" type="ORF">JI741_11315</name>
</gene>
<keyword evidence="4" id="KW-0808">Transferase</keyword>
<keyword evidence="3" id="KW-0997">Cell inner membrane</keyword>
<sequence length="290" mass="34663">MFFIRLLSRLPFPVLYAFSDFLFFVSYRLVRYRRAMVWKNLKNAFPEKTDVELRSIEKEFFKNLCDYGVEMLKLCTVSQEELGQRMVFKNPEVSNRYIHQGQSLLNLASHNFNWEWLLVAGSFTLPGEMDFVYQSVNSKFFDEFSLQCRSRFGAHGIKRDEVAREIIKRRHIVRNIALVGDQYPGYRHDKKYSTRFLNQDTVFFYGSNMLAQLTQYPVMFYALRKVKRGYYETTIIELSTPPYGKDSTTVIARYVEELEKLIRQNPSQWLWSHNRWKTRHLEDPNPPKTF</sequence>
<protein>
    <submittedName>
        <fullName evidence="7">Lysophospholipid acyltransferase family protein</fullName>
    </submittedName>
</protein>
<dbReference type="InterPro" id="IPR004960">
    <property type="entry name" value="LipA_acyltrans"/>
</dbReference>
<keyword evidence="8" id="KW-1185">Reference proteome</keyword>
<dbReference type="GO" id="GO:0016746">
    <property type="term" value="F:acyltransferase activity"/>
    <property type="evidence" value="ECO:0007669"/>
    <property type="project" value="UniProtKB-KW"/>
</dbReference>
<dbReference type="Pfam" id="PF03279">
    <property type="entry name" value="Lip_A_acyltrans"/>
    <property type="match status" value="1"/>
</dbReference>
<reference evidence="7 8" key="1">
    <citation type="submission" date="2021-01" db="EMBL/GenBank/DDBJ databases">
        <title>Chryseolinea sp. Jin1 Genome sequencing and assembly.</title>
        <authorList>
            <person name="Kim I."/>
        </authorList>
    </citation>
    <scope>NUCLEOTIDE SEQUENCE [LARGE SCALE GENOMIC DNA]</scope>
    <source>
        <strain evidence="7 8">Jin1</strain>
    </source>
</reference>
<dbReference type="RefSeq" id="WP_202009336.1">
    <property type="nucleotide sequence ID" value="NZ_JAERRB010000003.1"/>
</dbReference>
<evidence type="ECO:0000256" key="3">
    <source>
        <dbReference type="ARBA" id="ARBA00022519"/>
    </source>
</evidence>
<evidence type="ECO:0000256" key="6">
    <source>
        <dbReference type="ARBA" id="ARBA00023315"/>
    </source>
</evidence>
<evidence type="ECO:0000313" key="8">
    <source>
        <dbReference type="Proteomes" id="UP000613030"/>
    </source>
</evidence>
<comment type="subcellular location">
    <subcellularLocation>
        <location evidence="1">Cell inner membrane</location>
    </subcellularLocation>
</comment>
<dbReference type="Proteomes" id="UP000613030">
    <property type="component" value="Unassembled WGS sequence"/>
</dbReference>
<dbReference type="PANTHER" id="PTHR30606:SF10">
    <property type="entry name" value="PHOSPHATIDYLINOSITOL MANNOSIDE ACYLTRANSFERASE"/>
    <property type="match status" value="1"/>
</dbReference>